<protein>
    <submittedName>
        <fullName evidence="2">Trypsin-like peptidase domain-containing protein</fullName>
    </submittedName>
</protein>
<dbReference type="InterPro" id="IPR043504">
    <property type="entry name" value="Peptidase_S1_PA_chymotrypsin"/>
</dbReference>
<sequence length="437" mass="49489">MMLEQQKLSTVIVNNGSGVAVPAMTAQYSYVLTARHNLQADPKKRETLLRPEEIRITYRDGQIIKPKEIFSSLTEDAAILLIEGVQIEPIAYSNDFVEDQARIAILGYPATRRTGTENSLKTFRGEIQDFEFKRIDVSTSSFATQDEIMGLSGGGVFSKRQNEWVLIGIEYSMEGPENESQNWLSCVRIGIFEKIIADSSFQELSLAPILPPYLLDFLRLVEDSFPLEGFECERTKTLLRQMLWDVAKENITGKCPSPHSIMQKFGEQLLVAGDPQYRLADRKLWLSWVEFLVMCVLLDNPREIDHDYIEKLRKRRRLFYSGSDKEWTSYLEAIAKSNFNGLESDGVVLITTNRPPIKTRPAVSLSKLVTDICRPNGASFDIGASAQAPKDLKLMHIDGLNRDCLVLNEHQYPHGDAFDRDVAIKLITEAYRAAKAQ</sequence>
<dbReference type="InterPro" id="IPR046916">
    <property type="entry name" value="ABC-3C_CTD4"/>
</dbReference>
<dbReference type="AlphaFoldDB" id="A0A7W3EEA0"/>
<accession>A0A7W3EEA0</accession>
<gene>
    <name evidence="2" type="ORF">HVY52_12715</name>
</gene>
<dbReference type="SUPFAM" id="SSF50494">
    <property type="entry name" value="Trypsin-like serine proteases"/>
    <property type="match status" value="1"/>
</dbReference>
<evidence type="ECO:0000259" key="1">
    <source>
        <dbReference type="Pfam" id="PF20280"/>
    </source>
</evidence>
<organism evidence="2 3">
    <name type="scientific">Escherichia fergusonii</name>
    <dbReference type="NCBI Taxonomy" id="564"/>
    <lineage>
        <taxon>Bacteria</taxon>
        <taxon>Pseudomonadati</taxon>
        <taxon>Pseudomonadota</taxon>
        <taxon>Gammaproteobacteria</taxon>
        <taxon>Enterobacterales</taxon>
        <taxon>Enterobacteriaceae</taxon>
        <taxon>Escherichia</taxon>
    </lineage>
</organism>
<dbReference type="EMBL" id="CP055675">
    <property type="protein sequence ID" value="QLN00626.1"/>
    <property type="molecule type" value="Genomic_DNA"/>
</dbReference>
<dbReference type="Proteomes" id="UP000510927">
    <property type="component" value="Chromosome"/>
</dbReference>
<dbReference type="InterPro" id="IPR009003">
    <property type="entry name" value="Peptidase_S1_PA"/>
</dbReference>
<evidence type="ECO:0000313" key="3">
    <source>
        <dbReference type="Proteomes" id="UP000510927"/>
    </source>
</evidence>
<dbReference type="Gene3D" id="2.40.10.10">
    <property type="entry name" value="Trypsin-like serine proteases"/>
    <property type="match status" value="2"/>
</dbReference>
<name>A0A7W3EEA0_ESCFE</name>
<reference evidence="2 3" key="1">
    <citation type="submission" date="2020-06" db="EMBL/GenBank/DDBJ databases">
        <title>REHAB project genomes.</title>
        <authorList>
            <person name="Shaw L.P."/>
        </authorList>
    </citation>
    <scope>NUCLEOTIDE SEQUENCE [LARGE SCALE GENOMIC DNA]</scope>
    <source>
        <strain evidence="2 3">RHB28-C13</strain>
    </source>
</reference>
<feature type="domain" description="ABC-three component systems C-terminal" evidence="1">
    <location>
        <begin position="186"/>
        <end position="405"/>
    </location>
</feature>
<evidence type="ECO:0000313" key="2">
    <source>
        <dbReference type="EMBL" id="QLN00626.1"/>
    </source>
</evidence>
<dbReference type="Pfam" id="PF20280">
    <property type="entry name" value="CTD4"/>
    <property type="match status" value="1"/>
</dbReference>
<proteinExistence type="predicted"/>